<evidence type="ECO:0000313" key="1">
    <source>
        <dbReference type="EMBL" id="KAJ8416934.1"/>
    </source>
</evidence>
<gene>
    <name evidence="1" type="ORF">AAFF_G00328120</name>
</gene>
<keyword evidence="2" id="KW-1185">Reference proteome</keyword>
<dbReference type="AlphaFoldDB" id="A0AAD7T9L7"/>
<comment type="caution">
    <text evidence="1">The sequence shown here is derived from an EMBL/GenBank/DDBJ whole genome shotgun (WGS) entry which is preliminary data.</text>
</comment>
<dbReference type="Proteomes" id="UP001221898">
    <property type="component" value="Unassembled WGS sequence"/>
</dbReference>
<protein>
    <submittedName>
        <fullName evidence="1">Uncharacterized protein</fullName>
    </submittedName>
</protein>
<proteinExistence type="predicted"/>
<name>A0AAD7T9L7_9TELE</name>
<accession>A0AAD7T9L7</accession>
<organism evidence="1 2">
    <name type="scientific">Aldrovandia affinis</name>
    <dbReference type="NCBI Taxonomy" id="143900"/>
    <lineage>
        <taxon>Eukaryota</taxon>
        <taxon>Metazoa</taxon>
        <taxon>Chordata</taxon>
        <taxon>Craniata</taxon>
        <taxon>Vertebrata</taxon>
        <taxon>Euteleostomi</taxon>
        <taxon>Actinopterygii</taxon>
        <taxon>Neopterygii</taxon>
        <taxon>Teleostei</taxon>
        <taxon>Notacanthiformes</taxon>
        <taxon>Halosauridae</taxon>
        <taxon>Aldrovandia</taxon>
    </lineage>
</organism>
<evidence type="ECO:0000313" key="2">
    <source>
        <dbReference type="Proteomes" id="UP001221898"/>
    </source>
</evidence>
<dbReference type="EMBL" id="JAINUG010000005">
    <property type="protein sequence ID" value="KAJ8416934.1"/>
    <property type="molecule type" value="Genomic_DNA"/>
</dbReference>
<sequence length="164" mass="16737">MATTEDLHWSLGLPSARLVAIRAPMSHAPNSPSDAVTSVSLVPPMSAGAATPSPLAPARSPQFPFLFIATLPGIPIRAGRLLPAASQSAALPFSAQGYLFPAPTAAQLSHSIFLADALVGSALACQHPYPCPAPGLPHLVTSPPPHMVVAATCLQLGPLSLAFL</sequence>
<reference evidence="1" key="1">
    <citation type="journal article" date="2023" name="Science">
        <title>Genome structures resolve the early diversification of teleost fishes.</title>
        <authorList>
            <person name="Parey E."/>
            <person name="Louis A."/>
            <person name="Montfort J."/>
            <person name="Bouchez O."/>
            <person name="Roques C."/>
            <person name="Iampietro C."/>
            <person name="Lluch J."/>
            <person name="Castinel A."/>
            <person name="Donnadieu C."/>
            <person name="Desvignes T."/>
            <person name="Floi Bucao C."/>
            <person name="Jouanno E."/>
            <person name="Wen M."/>
            <person name="Mejri S."/>
            <person name="Dirks R."/>
            <person name="Jansen H."/>
            <person name="Henkel C."/>
            <person name="Chen W.J."/>
            <person name="Zahm M."/>
            <person name="Cabau C."/>
            <person name="Klopp C."/>
            <person name="Thompson A.W."/>
            <person name="Robinson-Rechavi M."/>
            <person name="Braasch I."/>
            <person name="Lecointre G."/>
            <person name="Bobe J."/>
            <person name="Postlethwait J.H."/>
            <person name="Berthelot C."/>
            <person name="Roest Crollius H."/>
            <person name="Guiguen Y."/>
        </authorList>
    </citation>
    <scope>NUCLEOTIDE SEQUENCE</scope>
    <source>
        <strain evidence="1">NC1722</strain>
    </source>
</reference>